<comment type="caution">
    <text evidence="2">The sequence shown here is derived from an EMBL/GenBank/DDBJ whole genome shotgun (WGS) entry which is preliminary data.</text>
</comment>
<feature type="chain" id="PRO_5045996310" evidence="1">
    <location>
        <begin position="20"/>
        <end position="517"/>
    </location>
</feature>
<evidence type="ECO:0000313" key="3">
    <source>
        <dbReference type="Proteomes" id="UP001652564"/>
    </source>
</evidence>
<reference evidence="2 3" key="1">
    <citation type="submission" date="2022-10" db="EMBL/GenBank/DDBJ databases">
        <title>Defluviimonas sp. nov., isolated from ocean surface sediments.</title>
        <authorList>
            <person name="He W."/>
            <person name="Wang L."/>
            <person name="Zhang D.-F."/>
        </authorList>
    </citation>
    <scope>NUCLEOTIDE SEQUENCE [LARGE SCALE GENOMIC DNA]</scope>
    <source>
        <strain evidence="2 3">WL0050</strain>
    </source>
</reference>
<evidence type="ECO:0000313" key="2">
    <source>
        <dbReference type="EMBL" id="MCV2870721.1"/>
    </source>
</evidence>
<accession>A0ABT2ZJ13</accession>
<organism evidence="2 3">
    <name type="scientific">Albidovulum litorale</name>
    <dbReference type="NCBI Taxonomy" id="2984134"/>
    <lineage>
        <taxon>Bacteria</taxon>
        <taxon>Pseudomonadati</taxon>
        <taxon>Pseudomonadota</taxon>
        <taxon>Alphaproteobacteria</taxon>
        <taxon>Rhodobacterales</taxon>
        <taxon>Paracoccaceae</taxon>
        <taxon>Albidovulum</taxon>
    </lineage>
</organism>
<name>A0ABT2ZJ13_9RHOB</name>
<gene>
    <name evidence="2" type="ORF">OEZ71_00260</name>
</gene>
<proteinExistence type="predicted"/>
<dbReference type="RefSeq" id="WP_263737928.1">
    <property type="nucleotide sequence ID" value="NZ_JAOWKZ010000001.1"/>
</dbReference>
<dbReference type="Proteomes" id="UP001652564">
    <property type="component" value="Unassembled WGS sequence"/>
</dbReference>
<protein>
    <submittedName>
        <fullName evidence="2">Uncharacterized protein</fullName>
    </submittedName>
</protein>
<dbReference type="EMBL" id="JAOWKZ010000001">
    <property type="protein sequence ID" value="MCV2870721.1"/>
    <property type="molecule type" value="Genomic_DNA"/>
</dbReference>
<sequence length="517" mass="55586">MWSSRAGLLALLLFGGATALGAETHDRPPLSAIDWLSKSVTGPAASLPSTTNEPAVAIGAAPRPITVAPIDGLSLDGLGLLSVSKTGLPRDLWGTTSSIDLARMIRAERIDTLPAIQSLLYTLLLAEVAPPADSDGQGAIFLARVDKLLDLGALDPALALLEMIENPQPEPFRRWFDVALLTGEEDRACEMMRENPQIAPTFPARVFCLARGGDWNAAALSLRTGETLGYVDDDMARLLERFLDPELGDGEPDLPMPTRPSPLVLRLMEAIGQPLPTTTLPVAFAQSDLRSNSGWKTRLEAAERLAKNGAISPAQLWELYNERKPAASGGVWDRVSAVQDLSRALDRQDKAAVAGILPVIWRHIQALEIEVSFASEYGQKLVDMGLEGEAGALAFHIGLLSENYENVARRRTSDHPLDRFLVGLATGSVAGLDAPDQMGSAVKLAFSQGVRPSANYSMLLSEKRLGEALILAIDQITEGARGDLRDVTDGLVLLRHVGLESTARRAAIELMLLDRRG</sequence>
<keyword evidence="3" id="KW-1185">Reference proteome</keyword>
<feature type="signal peptide" evidence="1">
    <location>
        <begin position="1"/>
        <end position="19"/>
    </location>
</feature>
<evidence type="ECO:0000256" key="1">
    <source>
        <dbReference type="SAM" id="SignalP"/>
    </source>
</evidence>
<keyword evidence="1" id="KW-0732">Signal</keyword>